<organism evidence="1 2">
    <name type="scientific">Arctium lappa</name>
    <name type="common">Greater burdock</name>
    <name type="synonym">Lappa major</name>
    <dbReference type="NCBI Taxonomy" id="4217"/>
    <lineage>
        <taxon>Eukaryota</taxon>
        <taxon>Viridiplantae</taxon>
        <taxon>Streptophyta</taxon>
        <taxon>Embryophyta</taxon>
        <taxon>Tracheophyta</taxon>
        <taxon>Spermatophyta</taxon>
        <taxon>Magnoliopsida</taxon>
        <taxon>eudicotyledons</taxon>
        <taxon>Gunneridae</taxon>
        <taxon>Pentapetalae</taxon>
        <taxon>asterids</taxon>
        <taxon>campanulids</taxon>
        <taxon>Asterales</taxon>
        <taxon>Asteraceae</taxon>
        <taxon>Carduoideae</taxon>
        <taxon>Cardueae</taxon>
        <taxon>Arctiinae</taxon>
        <taxon>Arctium</taxon>
    </lineage>
</organism>
<sequence length="101" mass="11649">MWIIVGDQKLLLRYLFPENGFDQDCTRQSEVVPNKIVWKKKRIPENGFRGSDAECMPSRRVFLLRDRDKDEAKLTYAMIEGGGGGRERASVVAELLTMMLR</sequence>
<protein>
    <submittedName>
        <fullName evidence="1">Uncharacterized protein</fullName>
    </submittedName>
</protein>
<evidence type="ECO:0000313" key="2">
    <source>
        <dbReference type="Proteomes" id="UP001055879"/>
    </source>
</evidence>
<dbReference type="Proteomes" id="UP001055879">
    <property type="component" value="Linkage Group LG07"/>
</dbReference>
<dbReference type="EMBL" id="CM042053">
    <property type="protein sequence ID" value="KAI3715349.1"/>
    <property type="molecule type" value="Genomic_DNA"/>
</dbReference>
<proteinExistence type="predicted"/>
<name>A0ACB9AYN6_ARCLA</name>
<gene>
    <name evidence="1" type="ORF">L6452_22328</name>
</gene>
<comment type="caution">
    <text evidence="1">The sequence shown here is derived from an EMBL/GenBank/DDBJ whole genome shotgun (WGS) entry which is preliminary data.</text>
</comment>
<keyword evidence="2" id="KW-1185">Reference proteome</keyword>
<reference evidence="2" key="1">
    <citation type="journal article" date="2022" name="Mol. Ecol. Resour.">
        <title>The genomes of chicory, endive, great burdock and yacon provide insights into Asteraceae palaeo-polyploidization history and plant inulin production.</title>
        <authorList>
            <person name="Fan W."/>
            <person name="Wang S."/>
            <person name="Wang H."/>
            <person name="Wang A."/>
            <person name="Jiang F."/>
            <person name="Liu H."/>
            <person name="Zhao H."/>
            <person name="Xu D."/>
            <person name="Zhang Y."/>
        </authorList>
    </citation>
    <scope>NUCLEOTIDE SEQUENCE [LARGE SCALE GENOMIC DNA]</scope>
    <source>
        <strain evidence="2">cv. Niubang</strain>
    </source>
</reference>
<evidence type="ECO:0000313" key="1">
    <source>
        <dbReference type="EMBL" id="KAI3715349.1"/>
    </source>
</evidence>
<accession>A0ACB9AYN6</accession>
<reference evidence="1 2" key="2">
    <citation type="journal article" date="2022" name="Mol. Ecol. Resour.">
        <title>The genomes of chicory, endive, great burdock and yacon provide insights into Asteraceae paleo-polyploidization history and plant inulin production.</title>
        <authorList>
            <person name="Fan W."/>
            <person name="Wang S."/>
            <person name="Wang H."/>
            <person name="Wang A."/>
            <person name="Jiang F."/>
            <person name="Liu H."/>
            <person name="Zhao H."/>
            <person name="Xu D."/>
            <person name="Zhang Y."/>
        </authorList>
    </citation>
    <scope>NUCLEOTIDE SEQUENCE [LARGE SCALE GENOMIC DNA]</scope>
    <source>
        <strain evidence="2">cv. Niubang</strain>
    </source>
</reference>